<name>A0A5E4MUC5_9HEMI</name>
<evidence type="ECO:0000256" key="4">
    <source>
        <dbReference type="ARBA" id="ARBA00022692"/>
    </source>
</evidence>
<sequence>MPDGITGGISSVGQPLDMVKTNMQLYPNLYKNMFSSLYMTGRGRGIRGLYVVCVPALLANSAENAVMVGSYGHCRSLATYVVERQGYDCFREVRPNLPLVKPAVKQTLKADGLRGPYRGLQCALLREFVCKTLFFGLYERCQKFLNPTGERKEKSDLSTPVTSGSIAGLGTRLVAYPMDVVKSRVQMSETQTRRPLMRKEIQKAGFRGFYTRLWSALIKIMPVTSIFRF</sequence>
<keyword evidence="3 10" id="KW-0813">Transport</keyword>
<comment type="similarity">
    <text evidence="2 10">Belongs to the mitochondrial carrier (TC 2.A.29) family.</text>
</comment>
<comment type="subcellular location">
    <subcellularLocation>
        <location evidence="1">Mitochondrion membrane</location>
        <topology evidence="1">Multi-pass membrane protein</topology>
    </subcellularLocation>
</comment>
<dbReference type="InterPro" id="IPR023395">
    <property type="entry name" value="MCP_dom_sf"/>
</dbReference>
<dbReference type="AlphaFoldDB" id="A0A5E4MUC5"/>
<dbReference type="OrthoDB" id="193856at2759"/>
<evidence type="ECO:0000256" key="8">
    <source>
        <dbReference type="ARBA" id="ARBA00023136"/>
    </source>
</evidence>
<evidence type="ECO:0000256" key="2">
    <source>
        <dbReference type="ARBA" id="ARBA00006375"/>
    </source>
</evidence>
<evidence type="ECO:0000256" key="6">
    <source>
        <dbReference type="ARBA" id="ARBA00022989"/>
    </source>
</evidence>
<dbReference type="SUPFAM" id="SSF103506">
    <property type="entry name" value="Mitochondrial carrier"/>
    <property type="match status" value="1"/>
</dbReference>
<dbReference type="GO" id="GO:0022857">
    <property type="term" value="F:transmembrane transporter activity"/>
    <property type="evidence" value="ECO:0007669"/>
    <property type="project" value="TreeGrafter"/>
</dbReference>
<evidence type="ECO:0000256" key="10">
    <source>
        <dbReference type="RuleBase" id="RU000488"/>
    </source>
</evidence>
<evidence type="ECO:0000256" key="3">
    <source>
        <dbReference type="ARBA" id="ARBA00022448"/>
    </source>
</evidence>
<protein>
    <submittedName>
        <fullName evidence="11">Mitochondrial carrier domain,Mitochondrial substrate/solute carrier</fullName>
    </submittedName>
</protein>
<keyword evidence="12" id="KW-1185">Reference proteome</keyword>
<dbReference type="Gene3D" id="1.50.40.10">
    <property type="entry name" value="Mitochondrial carrier domain"/>
    <property type="match status" value="2"/>
</dbReference>
<keyword evidence="6" id="KW-1133">Transmembrane helix</keyword>
<reference evidence="11 12" key="1">
    <citation type="submission" date="2019-08" db="EMBL/GenBank/DDBJ databases">
        <authorList>
            <person name="Alioto T."/>
            <person name="Alioto T."/>
            <person name="Gomez Garrido J."/>
        </authorList>
    </citation>
    <scope>NUCLEOTIDE SEQUENCE [LARGE SCALE GENOMIC DNA]</scope>
</reference>
<feature type="repeat" description="Solcar" evidence="9">
    <location>
        <begin position="1"/>
        <end position="77"/>
    </location>
</feature>
<organism evidence="11 12">
    <name type="scientific">Cinara cedri</name>
    <dbReference type="NCBI Taxonomy" id="506608"/>
    <lineage>
        <taxon>Eukaryota</taxon>
        <taxon>Metazoa</taxon>
        <taxon>Ecdysozoa</taxon>
        <taxon>Arthropoda</taxon>
        <taxon>Hexapoda</taxon>
        <taxon>Insecta</taxon>
        <taxon>Pterygota</taxon>
        <taxon>Neoptera</taxon>
        <taxon>Paraneoptera</taxon>
        <taxon>Hemiptera</taxon>
        <taxon>Sternorrhyncha</taxon>
        <taxon>Aphidomorpha</taxon>
        <taxon>Aphidoidea</taxon>
        <taxon>Aphididae</taxon>
        <taxon>Lachninae</taxon>
        <taxon>Cinara</taxon>
    </lineage>
</organism>
<evidence type="ECO:0000313" key="11">
    <source>
        <dbReference type="EMBL" id="VVC33051.1"/>
    </source>
</evidence>
<evidence type="ECO:0000313" key="12">
    <source>
        <dbReference type="Proteomes" id="UP000325440"/>
    </source>
</evidence>
<evidence type="ECO:0000256" key="5">
    <source>
        <dbReference type="ARBA" id="ARBA00022737"/>
    </source>
</evidence>
<gene>
    <name evidence="11" type="ORF">CINCED_3A010506</name>
</gene>
<evidence type="ECO:0000256" key="9">
    <source>
        <dbReference type="PROSITE-ProRule" id="PRU00282"/>
    </source>
</evidence>
<keyword evidence="4 9" id="KW-0812">Transmembrane</keyword>
<dbReference type="GO" id="GO:0031966">
    <property type="term" value="C:mitochondrial membrane"/>
    <property type="evidence" value="ECO:0007669"/>
    <property type="project" value="UniProtKB-SubCell"/>
</dbReference>
<dbReference type="EMBL" id="CABPRJ010000962">
    <property type="protein sequence ID" value="VVC33051.1"/>
    <property type="molecule type" value="Genomic_DNA"/>
</dbReference>
<dbReference type="InterPro" id="IPR050567">
    <property type="entry name" value="Mitochondrial_Carrier"/>
</dbReference>
<accession>A0A5E4MUC5</accession>
<evidence type="ECO:0000256" key="1">
    <source>
        <dbReference type="ARBA" id="ARBA00004225"/>
    </source>
</evidence>
<evidence type="ECO:0000256" key="7">
    <source>
        <dbReference type="ARBA" id="ARBA00023128"/>
    </source>
</evidence>
<feature type="repeat" description="Solcar" evidence="9">
    <location>
        <begin position="155"/>
        <end position="229"/>
    </location>
</feature>
<keyword evidence="7" id="KW-0496">Mitochondrion</keyword>
<dbReference type="Pfam" id="PF00153">
    <property type="entry name" value="Mito_carr"/>
    <property type="match status" value="3"/>
</dbReference>
<proteinExistence type="inferred from homology"/>
<keyword evidence="8 9" id="KW-0472">Membrane</keyword>
<dbReference type="Proteomes" id="UP000325440">
    <property type="component" value="Unassembled WGS sequence"/>
</dbReference>
<keyword evidence="5" id="KW-0677">Repeat</keyword>
<dbReference type="PANTHER" id="PTHR45624">
    <property type="entry name" value="MITOCHONDRIAL BASIC AMINO ACIDS TRANSPORTER-RELATED"/>
    <property type="match status" value="1"/>
</dbReference>
<dbReference type="InterPro" id="IPR018108">
    <property type="entry name" value="MCP_transmembrane"/>
</dbReference>
<dbReference type="PROSITE" id="PS50920">
    <property type="entry name" value="SOLCAR"/>
    <property type="match status" value="2"/>
</dbReference>